<keyword evidence="12" id="KW-1185">Reference proteome</keyword>
<accession>A0A7I8VWZ8</accession>
<dbReference type="SUPFAM" id="SSF161111">
    <property type="entry name" value="Cation efflux protein transmembrane domain-like"/>
    <property type="match status" value="1"/>
</dbReference>
<feature type="transmembrane region" description="Helical" evidence="8">
    <location>
        <begin position="12"/>
        <end position="35"/>
    </location>
</feature>
<dbReference type="EMBL" id="CAJFCJ010000013">
    <property type="protein sequence ID" value="CAD5120889.1"/>
    <property type="molecule type" value="Genomic_DNA"/>
</dbReference>
<evidence type="ECO:0000256" key="4">
    <source>
        <dbReference type="ARBA" id="ARBA00022692"/>
    </source>
</evidence>
<feature type="transmembrane region" description="Helical" evidence="8">
    <location>
        <begin position="72"/>
        <end position="96"/>
    </location>
</feature>
<dbReference type="PANTHER" id="PTHR45820">
    <property type="entry name" value="FI23527P1"/>
    <property type="match status" value="1"/>
</dbReference>
<name>A0A7I8VWZ8_9ANNE</name>
<dbReference type="GO" id="GO:0005385">
    <property type="term" value="F:zinc ion transmembrane transporter activity"/>
    <property type="evidence" value="ECO:0007669"/>
    <property type="project" value="TreeGrafter"/>
</dbReference>
<evidence type="ECO:0000259" key="10">
    <source>
        <dbReference type="Pfam" id="PF16916"/>
    </source>
</evidence>
<dbReference type="InterPro" id="IPR058533">
    <property type="entry name" value="Cation_efflux_TM"/>
</dbReference>
<keyword evidence="5" id="KW-0862">Zinc</keyword>
<keyword evidence="4 8" id="KW-0812">Transmembrane</keyword>
<evidence type="ECO:0000313" key="12">
    <source>
        <dbReference type="Proteomes" id="UP000549394"/>
    </source>
</evidence>
<evidence type="ECO:0000256" key="5">
    <source>
        <dbReference type="ARBA" id="ARBA00022833"/>
    </source>
</evidence>
<dbReference type="Pfam" id="PF01545">
    <property type="entry name" value="Cation_efflux"/>
    <property type="match status" value="1"/>
</dbReference>
<dbReference type="InterPro" id="IPR027469">
    <property type="entry name" value="Cation_efflux_TMD_sf"/>
</dbReference>
<dbReference type="InterPro" id="IPR027470">
    <property type="entry name" value="Cation_efflux_CTD"/>
</dbReference>
<evidence type="ECO:0000256" key="6">
    <source>
        <dbReference type="ARBA" id="ARBA00022989"/>
    </source>
</evidence>
<feature type="transmembrane region" description="Helical" evidence="8">
    <location>
        <begin position="246"/>
        <end position="263"/>
    </location>
</feature>
<dbReference type="Proteomes" id="UP000549394">
    <property type="component" value="Unassembled WGS sequence"/>
</dbReference>
<evidence type="ECO:0000256" key="1">
    <source>
        <dbReference type="ARBA" id="ARBA00004141"/>
    </source>
</evidence>
<comment type="caution">
    <text evidence="11">The sequence shown here is derived from an EMBL/GenBank/DDBJ whole genome shotgun (WGS) entry which is preliminary data.</text>
</comment>
<reference evidence="11 12" key="1">
    <citation type="submission" date="2020-08" db="EMBL/GenBank/DDBJ databases">
        <authorList>
            <person name="Hejnol A."/>
        </authorList>
    </citation>
    <scope>NUCLEOTIDE SEQUENCE [LARGE SCALE GENOMIC DNA]</scope>
</reference>
<proteinExistence type="inferred from homology"/>
<evidence type="ECO:0000256" key="2">
    <source>
        <dbReference type="ARBA" id="ARBA00008873"/>
    </source>
</evidence>
<feature type="domain" description="Cation efflux protein cytoplasmic" evidence="10">
    <location>
        <begin position="280"/>
        <end position="348"/>
    </location>
</feature>
<organism evidence="11 12">
    <name type="scientific">Dimorphilus gyrociliatus</name>
    <dbReference type="NCBI Taxonomy" id="2664684"/>
    <lineage>
        <taxon>Eukaryota</taxon>
        <taxon>Metazoa</taxon>
        <taxon>Spiralia</taxon>
        <taxon>Lophotrochozoa</taxon>
        <taxon>Annelida</taxon>
        <taxon>Polychaeta</taxon>
        <taxon>Polychaeta incertae sedis</taxon>
        <taxon>Dinophilidae</taxon>
        <taxon>Dimorphilus</taxon>
    </lineage>
</organism>
<dbReference type="Gene3D" id="1.20.1510.10">
    <property type="entry name" value="Cation efflux protein transmembrane domain"/>
    <property type="match status" value="1"/>
</dbReference>
<feature type="transmembrane region" description="Helical" evidence="8">
    <location>
        <begin position="112"/>
        <end position="132"/>
    </location>
</feature>
<evidence type="ECO:0000256" key="7">
    <source>
        <dbReference type="ARBA" id="ARBA00023136"/>
    </source>
</evidence>
<evidence type="ECO:0000313" key="11">
    <source>
        <dbReference type="EMBL" id="CAD5120889.1"/>
    </source>
</evidence>
<comment type="subcellular location">
    <subcellularLocation>
        <location evidence="1">Membrane</location>
        <topology evidence="1">Multi-pass membrane protein</topology>
    </subcellularLocation>
</comment>
<protein>
    <submittedName>
        <fullName evidence="11">DgyrCDS9442</fullName>
    </submittedName>
</protein>
<keyword evidence="3" id="KW-0813">Transport</keyword>
<sequence>MGRYNGKACKFLCMLCLTSTFFFVEIIVGYLTHSLALVGDAYHMLSDIVALLVGFAAVKISKKKTKKNTYGWVRAEVLGALVNSVFLLALCFTILVEACQRLFKSEEIENPTLLLIVGSIGLAVNLIGLFLFHGHAHSHGGHAENVALLTEINETDKKLDDEIDEKTEEHNTTAISSIQNGDANIEVKIENGKNCTKKKVQSSSQLNMKGVFLHILGDALGSVIVVISALIVKFVKSEWRHKVDPAMSILLVVILFVTTLPLLKESSHILLQTVPTNICIDDLEKRLKEEVEGIESIHEFHVWQLTGSRIIATAHIRCQNMNDYAIISEKVKKFFHNEGIHSTTVQPEFNMPIKASSSTSADFETSRQCNLECGPDQYCHPNTCCGITKKINK</sequence>
<dbReference type="AlphaFoldDB" id="A0A7I8VWZ8"/>
<comment type="similarity">
    <text evidence="2">Belongs to the cation diffusion facilitator (CDF) transporter (TC 2.A.4) family. SLC30A subfamily.</text>
</comment>
<dbReference type="GO" id="GO:0010312">
    <property type="term" value="P:detoxification of zinc ion"/>
    <property type="evidence" value="ECO:0007669"/>
    <property type="project" value="TreeGrafter"/>
</dbReference>
<feature type="domain" description="Cation efflux protein transmembrane" evidence="9">
    <location>
        <begin position="14"/>
        <end position="271"/>
    </location>
</feature>
<keyword evidence="6 8" id="KW-1133">Transmembrane helix</keyword>
<evidence type="ECO:0000256" key="3">
    <source>
        <dbReference type="ARBA" id="ARBA00022448"/>
    </source>
</evidence>
<gene>
    <name evidence="11" type="ORF">DGYR_LOCUS8909</name>
</gene>
<dbReference type="NCBIfam" id="TIGR01297">
    <property type="entry name" value="CDF"/>
    <property type="match status" value="1"/>
</dbReference>
<dbReference type="GO" id="GO:0006882">
    <property type="term" value="P:intracellular zinc ion homeostasis"/>
    <property type="evidence" value="ECO:0007669"/>
    <property type="project" value="TreeGrafter"/>
</dbReference>
<feature type="transmembrane region" description="Helical" evidence="8">
    <location>
        <begin position="211"/>
        <end position="234"/>
    </location>
</feature>
<dbReference type="Pfam" id="PF16916">
    <property type="entry name" value="ZT_dimer"/>
    <property type="match status" value="1"/>
</dbReference>
<feature type="transmembrane region" description="Helical" evidence="8">
    <location>
        <begin position="41"/>
        <end position="60"/>
    </location>
</feature>
<dbReference type="OrthoDB" id="29444at2759"/>
<evidence type="ECO:0000256" key="8">
    <source>
        <dbReference type="SAM" id="Phobius"/>
    </source>
</evidence>
<keyword evidence="7 8" id="KW-0472">Membrane</keyword>
<evidence type="ECO:0000259" key="9">
    <source>
        <dbReference type="Pfam" id="PF01545"/>
    </source>
</evidence>
<dbReference type="PANTHER" id="PTHR45820:SF4">
    <property type="entry name" value="ZINC TRANSPORTER 63C, ISOFORM F"/>
    <property type="match status" value="1"/>
</dbReference>
<dbReference type="GO" id="GO:0016020">
    <property type="term" value="C:membrane"/>
    <property type="evidence" value="ECO:0007669"/>
    <property type="project" value="UniProtKB-SubCell"/>
</dbReference>
<dbReference type="InterPro" id="IPR002524">
    <property type="entry name" value="Cation_efflux"/>
</dbReference>